<dbReference type="InterPro" id="IPR050445">
    <property type="entry name" value="Bact_polysacc_biosynth/exp"/>
</dbReference>
<name>A0ABR8AJT4_9CYAN</name>
<evidence type="ECO:0008006" key="5">
    <source>
        <dbReference type="Google" id="ProtNLM"/>
    </source>
</evidence>
<evidence type="ECO:0000256" key="1">
    <source>
        <dbReference type="SAM" id="Coils"/>
    </source>
</evidence>
<comment type="caution">
    <text evidence="3">The sequence shown here is derived from an EMBL/GenBank/DDBJ whole genome shotgun (WGS) entry which is preliminary data.</text>
</comment>
<dbReference type="Proteomes" id="UP000658514">
    <property type="component" value="Unassembled WGS sequence"/>
</dbReference>
<keyword evidence="2" id="KW-1133">Transmembrane helix</keyword>
<reference evidence="3 4" key="1">
    <citation type="journal article" date="2020" name="ISME J.">
        <title>Comparative genomics reveals insights into cyanobacterial evolution and habitat adaptation.</title>
        <authorList>
            <person name="Chen M.Y."/>
            <person name="Teng W.K."/>
            <person name="Zhao L."/>
            <person name="Hu C.X."/>
            <person name="Zhou Y.K."/>
            <person name="Han B.P."/>
            <person name="Song L.R."/>
            <person name="Shu W.S."/>
        </authorList>
    </citation>
    <scope>NUCLEOTIDE SEQUENCE [LARGE SCALE GENOMIC DNA]</scope>
    <source>
        <strain evidence="3 4">FACHB-288</strain>
    </source>
</reference>
<keyword evidence="1" id="KW-0175">Coiled coil</keyword>
<feature type="coiled-coil region" evidence="1">
    <location>
        <begin position="152"/>
        <end position="227"/>
    </location>
</feature>
<evidence type="ECO:0000256" key="2">
    <source>
        <dbReference type="SAM" id="Phobius"/>
    </source>
</evidence>
<organism evidence="3 4">
    <name type="scientific">Calothrix parietina FACHB-288</name>
    <dbReference type="NCBI Taxonomy" id="2692896"/>
    <lineage>
        <taxon>Bacteria</taxon>
        <taxon>Bacillati</taxon>
        <taxon>Cyanobacteriota</taxon>
        <taxon>Cyanophyceae</taxon>
        <taxon>Nostocales</taxon>
        <taxon>Calotrichaceae</taxon>
        <taxon>Calothrix</taxon>
    </lineage>
</organism>
<keyword evidence="4" id="KW-1185">Reference proteome</keyword>
<accession>A0ABR8AJT4</accession>
<feature type="coiled-coil region" evidence="1">
    <location>
        <begin position="338"/>
        <end position="389"/>
    </location>
</feature>
<keyword evidence="2" id="KW-0812">Transmembrane</keyword>
<keyword evidence="2" id="KW-0472">Membrane</keyword>
<dbReference type="PANTHER" id="PTHR32309">
    <property type="entry name" value="TYROSINE-PROTEIN KINASE"/>
    <property type="match status" value="1"/>
</dbReference>
<feature type="transmembrane region" description="Helical" evidence="2">
    <location>
        <begin position="21"/>
        <end position="39"/>
    </location>
</feature>
<feature type="transmembrane region" description="Helical" evidence="2">
    <location>
        <begin position="430"/>
        <end position="451"/>
    </location>
</feature>
<protein>
    <recommendedName>
        <fullName evidence="5">Lipopolysaccharide biosynthesis protein</fullName>
    </recommendedName>
</protein>
<evidence type="ECO:0000313" key="4">
    <source>
        <dbReference type="Proteomes" id="UP000658514"/>
    </source>
</evidence>
<gene>
    <name evidence="3" type="ORF">H6G24_32105</name>
</gene>
<evidence type="ECO:0000313" key="3">
    <source>
        <dbReference type="EMBL" id="MBD2200059.1"/>
    </source>
</evidence>
<dbReference type="PANTHER" id="PTHR32309:SF13">
    <property type="entry name" value="FERRIC ENTEROBACTIN TRANSPORT PROTEIN FEPE"/>
    <property type="match status" value="1"/>
</dbReference>
<dbReference type="EMBL" id="JACJQH010000075">
    <property type="protein sequence ID" value="MBD2200059.1"/>
    <property type="molecule type" value="Genomic_DNA"/>
</dbReference>
<sequence>MSTQKTVYSSHWILRINLWRQFRYIGLGLIFNSLIWGFAITSLKKAKPVYSSDWALIVPGSGAGVNFNIPDIGQASSSSVSAFGSSSSDPRANYNYIITSEPLLNAAAASLKLPPEKFGKPHIKLIDNTTVIQLEVTGSSAKEAQQKSWAIYNALNNRLNKLRTEVAASRDEGTKTALLASQTKLREAQNRLSQYKARAALTSVEQIKDLLTNIEQLRKQRSETLAQQKSIANRLQQLSNNLRLSPQQAADALALQSDQVFQQYLKDYSESSGALEILLSKWGMNHPQVISEQAKWMGVQDAIITRARYILRRNIDKESIEQLYLTTGSGRVSLFESLVGLNAEMEGIAAEAKALDEQIKLLEKRQNILSQKEVTLDSLERNVKIAEAVFSSTLAKVDLSKTDIFVDYPLVQMLVEPTLPEKPSSPRPPFVYAGALFGSICTTSALVILWWRKKLKERVSQMISKTKPEPE</sequence>
<proteinExistence type="predicted"/>